<dbReference type="AlphaFoldDB" id="A0A840DAI4"/>
<evidence type="ECO:0000256" key="2">
    <source>
        <dbReference type="ARBA" id="ARBA00023125"/>
    </source>
</evidence>
<organism evidence="6 7">
    <name type="scientific">Bacteroides reticulotermitis</name>
    <dbReference type="NCBI Taxonomy" id="1133319"/>
    <lineage>
        <taxon>Bacteria</taxon>
        <taxon>Pseudomonadati</taxon>
        <taxon>Bacteroidota</taxon>
        <taxon>Bacteroidia</taxon>
        <taxon>Bacteroidales</taxon>
        <taxon>Bacteroidaceae</taxon>
        <taxon>Bacteroides</taxon>
    </lineage>
</organism>
<dbReference type="EMBL" id="JACIER010000016">
    <property type="protein sequence ID" value="MBB4045593.1"/>
    <property type="molecule type" value="Genomic_DNA"/>
</dbReference>
<dbReference type="PROSITE" id="PS01081">
    <property type="entry name" value="HTH_TETR_1"/>
    <property type="match status" value="1"/>
</dbReference>
<evidence type="ECO:0000256" key="3">
    <source>
        <dbReference type="ARBA" id="ARBA00023163"/>
    </source>
</evidence>
<keyword evidence="2 4" id="KW-0238">DNA-binding</keyword>
<evidence type="ECO:0000313" key="7">
    <source>
        <dbReference type="Proteomes" id="UP000560658"/>
    </source>
</evidence>
<accession>A0A840DAI4</accession>
<keyword evidence="3" id="KW-0804">Transcription</keyword>
<evidence type="ECO:0000256" key="1">
    <source>
        <dbReference type="ARBA" id="ARBA00023015"/>
    </source>
</evidence>
<protein>
    <submittedName>
        <fullName evidence="6">AcrR family transcriptional regulator</fullName>
    </submittedName>
</protein>
<evidence type="ECO:0000259" key="5">
    <source>
        <dbReference type="PROSITE" id="PS50977"/>
    </source>
</evidence>
<dbReference type="PANTHER" id="PTHR30055">
    <property type="entry name" value="HTH-TYPE TRANSCRIPTIONAL REGULATOR RUTR"/>
    <property type="match status" value="1"/>
</dbReference>
<dbReference type="SUPFAM" id="SSF46689">
    <property type="entry name" value="Homeodomain-like"/>
    <property type="match status" value="1"/>
</dbReference>
<dbReference type="FunFam" id="1.10.10.60:FF:000141">
    <property type="entry name" value="TetR family transcriptional regulator"/>
    <property type="match status" value="1"/>
</dbReference>
<feature type="DNA-binding region" description="H-T-H motif" evidence="4">
    <location>
        <begin position="29"/>
        <end position="48"/>
    </location>
</feature>
<dbReference type="PROSITE" id="PS50977">
    <property type="entry name" value="HTH_TETR_2"/>
    <property type="match status" value="1"/>
</dbReference>
<dbReference type="SUPFAM" id="SSF48498">
    <property type="entry name" value="Tetracyclin repressor-like, C-terminal domain"/>
    <property type="match status" value="1"/>
</dbReference>
<sequence>MPNNEDHIERRIIETAKQLFVENGFDKTSMSDIAAQIGINRPTLHYYFRTKEKLFQAVFGEIIAKVLPHVQSIFNQNIPFFERLERVVDIYLEVFLENPMVPRFIVNEIHRDLSHLVGSMRELSLDNYIIEIGKVIDAEMEQGNIKRVPMQMLFLTLYSQLVFPFLTKRLTMWLFSENEEDFKAFLLMWKDNLLMLMRAMLEVKQ</sequence>
<dbReference type="GO" id="GO:0003700">
    <property type="term" value="F:DNA-binding transcription factor activity"/>
    <property type="evidence" value="ECO:0007669"/>
    <property type="project" value="TreeGrafter"/>
</dbReference>
<feature type="domain" description="HTH tetR-type" evidence="5">
    <location>
        <begin position="6"/>
        <end position="66"/>
    </location>
</feature>
<dbReference type="InterPro" id="IPR001647">
    <property type="entry name" value="HTH_TetR"/>
</dbReference>
<dbReference type="GO" id="GO:0000976">
    <property type="term" value="F:transcription cis-regulatory region binding"/>
    <property type="evidence" value="ECO:0007669"/>
    <property type="project" value="TreeGrafter"/>
</dbReference>
<evidence type="ECO:0000313" key="6">
    <source>
        <dbReference type="EMBL" id="MBB4045593.1"/>
    </source>
</evidence>
<proteinExistence type="predicted"/>
<name>A0A840DAI4_9BACE</name>
<dbReference type="PANTHER" id="PTHR30055:SF207">
    <property type="entry name" value="HTH-TYPE TRANSCRIPTIONAL REPRESSOR FATR"/>
    <property type="match status" value="1"/>
</dbReference>
<dbReference type="RefSeq" id="WP_044163043.1">
    <property type="nucleotide sequence ID" value="NZ_JACIER010000016.1"/>
</dbReference>
<gene>
    <name evidence="6" type="ORF">GGR06_003408</name>
</gene>
<dbReference type="PRINTS" id="PR00455">
    <property type="entry name" value="HTHTETR"/>
</dbReference>
<keyword evidence="7" id="KW-1185">Reference proteome</keyword>
<dbReference type="Gene3D" id="1.10.357.10">
    <property type="entry name" value="Tetracycline Repressor, domain 2"/>
    <property type="match status" value="1"/>
</dbReference>
<keyword evidence="1" id="KW-0805">Transcription regulation</keyword>
<evidence type="ECO:0000256" key="4">
    <source>
        <dbReference type="PROSITE-ProRule" id="PRU00335"/>
    </source>
</evidence>
<dbReference type="InterPro" id="IPR036271">
    <property type="entry name" value="Tet_transcr_reg_TetR-rel_C_sf"/>
</dbReference>
<reference evidence="6" key="1">
    <citation type="submission" date="2020-08" db="EMBL/GenBank/DDBJ databases">
        <title>Genomic Encyclopedia of Type Strains, Phase IV (KMG-IV): sequencing the most valuable type-strain genomes for metagenomic binning, comparative biology and taxonomic classification.</title>
        <authorList>
            <person name="Goeker M."/>
        </authorList>
    </citation>
    <scope>NUCLEOTIDE SEQUENCE [LARGE SCALE GENOMIC DNA]</scope>
    <source>
        <strain evidence="6">DSM 105720</strain>
    </source>
</reference>
<comment type="caution">
    <text evidence="6">The sequence shown here is derived from an EMBL/GenBank/DDBJ whole genome shotgun (WGS) entry which is preliminary data.</text>
</comment>
<dbReference type="InterPro" id="IPR023772">
    <property type="entry name" value="DNA-bd_HTH_TetR-type_CS"/>
</dbReference>
<dbReference type="InterPro" id="IPR050109">
    <property type="entry name" value="HTH-type_TetR-like_transc_reg"/>
</dbReference>
<dbReference type="InterPro" id="IPR009057">
    <property type="entry name" value="Homeodomain-like_sf"/>
</dbReference>
<dbReference type="Proteomes" id="UP000560658">
    <property type="component" value="Unassembled WGS sequence"/>
</dbReference>
<dbReference type="Pfam" id="PF00440">
    <property type="entry name" value="TetR_N"/>
    <property type="match status" value="1"/>
</dbReference>